<proteinExistence type="predicted"/>
<dbReference type="RefSeq" id="WP_073037733.1">
    <property type="nucleotide sequence ID" value="NZ_FQVB01000009.1"/>
</dbReference>
<evidence type="ECO:0000313" key="6">
    <source>
        <dbReference type="Proteomes" id="UP000184076"/>
    </source>
</evidence>
<feature type="domain" description="HTH marR-type" evidence="4">
    <location>
        <begin position="6"/>
        <end position="138"/>
    </location>
</feature>
<evidence type="ECO:0000259" key="4">
    <source>
        <dbReference type="PROSITE" id="PS50995"/>
    </source>
</evidence>
<gene>
    <name evidence="5" type="ORF">SAMN02745206_01095</name>
</gene>
<dbReference type="PANTHER" id="PTHR42756">
    <property type="entry name" value="TRANSCRIPTIONAL REGULATOR, MARR"/>
    <property type="match status" value="1"/>
</dbReference>
<name>A0A1M4XRB1_9BACT</name>
<dbReference type="Pfam" id="PF01047">
    <property type="entry name" value="MarR"/>
    <property type="match status" value="1"/>
</dbReference>
<dbReference type="PRINTS" id="PR00598">
    <property type="entry name" value="HTHMARR"/>
</dbReference>
<dbReference type="PROSITE" id="PS01117">
    <property type="entry name" value="HTH_MARR_1"/>
    <property type="match status" value="1"/>
</dbReference>
<evidence type="ECO:0000256" key="1">
    <source>
        <dbReference type="ARBA" id="ARBA00023015"/>
    </source>
</evidence>
<keyword evidence="1" id="KW-0805">Transcription regulation</keyword>
<dbReference type="InterPro" id="IPR000835">
    <property type="entry name" value="HTH_MarR-typ"/>
</dbReference>
<dbReference type="PANTHER" id="PTHR42756:SF1">
    <property type="entry name" value="TRANSCRIPTIONAL REPRESSOR OF EMRAB OPERON"/>
    <property type="match status" value="1"/>
</dbReference>
<dbReference type="InterPro" id="IPR036390">
    <property type="entry name" value="WH_DNA-bd_sf"/>
</dbReference>
<keyword evidence="3" id="KW-0804">Transcription</keyword>
<protein>
    <submittedName>
        <fullName evidence="5">DNA-binding transcriptional regulator, MarR family</fullName>
    </submittedName>
</protein>
<dbReference type="GO" id="GO:0003700">
    <property type="term" value="F:DNA-binding transcription factor activity"/>
    <property type="evidence" value="ECO:0007669"/>
    <property type="project" value="InterPro"/>
</dbReference>
<dbReference type="SUPFAM" id="SSF46785">
    <property type="entry name" value="Winged helix' DNA-binding domain"/>
    <property type="match status" value="1"/>
</dbReference>
<dbReference type="InterPro" id="IPR023187">
    <property type="entry name" value="Tscrpt_reg_MarR-type_CS"/>
</dbReference>
<evidence type="ECO:0000256" key="3">
    <source>
        <dbReference type="ARBA" id="ARBA00023163"/>
    </source>
</evidence>
<dbReference type="GO" id="GO:0003677">
    <property type="term" value="F:DNA binding"/>
    <property type="evidence" value="ECO:0007669"/>
    <property type="project" value="UniProtKB-KW"/>
</dbReference>
<keyword evidence="6" id="KW-1185">Reference proteome</keyword>
<evidence type="ECO:0000313" key="5">
    <source>
        <dbReference type="EMBL" id="SHE96134.1"/>
    </source>
</evidence>
<dbReference type="EMBL" id="FQVB01000009">
    <property type="protein sequence ID" value="SHE96134.1"/>
    <property type="molecule type" value="Genomic_DNA"/>
</dbReference>
<dbReference type="Proteomes" id="UP000184076">
    <property type="component" value="Unassembled WGS sequence"/>
</dbReference>
<dbReference type="AlphaFoldDB" id="A0A1M4XRB1"/>
<accession>A0A1M4XRB1</accession>
<keyword evidence="2 5" id="KW-0238">DNA-binding</keyword>
<dbReference type="STRING" id="1121391.SAMN02745206_01095"/>
<organism evidence="5 6">
    <name type="scientific">Desulfacinum infernum DSM 9756</name>
    <dbReference type="NCBI Taxonomy" id="1121391"/>
    <lineage>
        <taxon>Bacteria</taxon>
        <taxon>Pseudomonadati</taxon>
        <taxon>Thermodesulfobacteriota</taxon>
        <taxon>Syntrophobacteria</taxon>
        <taxon>Syntrophobacterales</taxon>
        <taxon>Syntrophobacteraceae</taxon>
        <taxon>Desulfacinum</taxon>
    </lineage>
</organism>
<dbReference type="Gene3D" id="1.10.10.10">
    <property type="entry name" value="Winged helix-like DNA-binding domain superfamily/Winged helix DNA-binding domain"/>
    <property type="match status" value="1"/>
</dbReference>
<dbReference type="OrthoDB" id="5521015at2"/>
<dbReference type="InterPro" id="IPR036388">
    <property type="entry name" value="WH-like_DNA-bd_sf"/>
</dbReference>
<dbReference type="SMART" id="SM00347">
    <property type="entry name" value="HTH_MARR"/>
    <property type="match status" value="1"/>
</dbReference>
<evidence type="ECO:0000256" key="2">
    <source>
        <dbReference type="ARBA" id="ARBA00023125"/>
    </source>
</evidence>
<reference evidence="6" key="1">
    <citation type="submission" date="2016-11" db="EMBL/GenBank/DDBJ databases">
        <authorList>
            <person name="Varghese N."/>
            <person name="Submissions S."/>
        </authorList>
    </citation>
    <scope>NUCLEOTIDE SEQUENCE [LARGE SCALE GENOMIC DNA]</scope>
    <source>
        <strain evidence="6">DSM 9756</strain>
    </source>
</reference>
<sequence>MLKKPEDCIFFQLAKAAQAGVRYWTSRIAHLNVTAVQGLVLAFLADEDRVTSARLGQRVQLDSATLTGILDRLERLGFVERRKNPHDRRSILICLTDEGKRVAREILRISREANASFLKEISQEEEALFRSLLVRLAQGG</sequence>
<dbReference type="PROSITE" id="PS50995">
    <property type="entry name" value="HTH_MARR_2"/>
    <property type="match status" value="1"/>
</dbReference>